<keyword evidence="3" id="KW-1185">Reference proteome</keyword>
<sequence length="354" mass="38696">MDELGSIWRYEESVEDLKQQLYQTVMELESVRMEADEEKKKSKEKFAELIKFLGVAMHERDDAKNQLDKLLKCIPSSPTDMPNILPQFQPQTPLLLTAKANSSITESNSLSEAYNHQSHNSSPVDSFIEAASSPDFSNFNTAVDSANMGYVNQPLAQDYNCSLNPTLVSSAMPKFDPADALIDELAGGKPLPQKGNLLQSVTEAGPLLQSLLVAGLLPQWKNPPPLQSFRVPPLAIQGYDNANTGQTQRPVPLAIQGYDNANTGQTQIPFPSANQGYNNASINQRVVANTNYLLTKPLNSIPPHGMSGNTNQTCPSPMLNFTNSPSGSYLSNALPLPSATVNNQVRAGKRRRVR</sequence>
<feature type="coiled-coil region" evidence="1">
    <location>
        <begin position="18"/>
        <end position="45"/>
    </location>
</feature>
<dbReference type="KEGG" id="qsa:O6P43_028282"/>
<proteinExistence type="predicted"/>
<evidence type="ECO:0000256" key="1">
    <source>
        <dbReference type="SAM" id="Coils"/>
    </source>
</evidence>
<evidence type="ECO:0000313" key="3">
    <source>
        <dbReference type="Proteomes" id="UP001163823"/>
    </source>
</evidence>
<dbReference type="PANTHER" id="PTHR33431">
    <property type="entry name" value="ENABLED-LIKE PROTEIN (DUF1635)"/>
    <property type="match status" value="1"/>
</dbReference>
<evidence type="ECO:0000313" key="2">
    <source>
        <dbReference type="EMBL" id="KAJ7947706.1"/>
    </source>
</evidence>
<gene>
    <name evidence="2" type="ORF">O6P43_028282</name>
</gene>
<organism evidence="2 3">
    <name type="scientific">Quillaja saponaria</name>
    <name type="common">Soap bark tree</name>
    <dbReference type="NCBI Taxonomy" id="32244"/>
    <lineage>
        <taxon>Eukaryota</taxon>
        <taxon>Viridiplantae</taxon>
        <taxon>Streptophyta</taxon>
        <taxon>Embryophyta</taxon>
        <taxon>Tracheophyta</taxon>
        <taxon>Spermatophyta</taxon>
        <taxon>Magnoliopsida</taxon>
        <taxon>eudicotyledons</taxon>
        <taxon>Gunneridae</taxon>
        <taxon>Pentapetalae</taxon>
        <taxon>rosids</taxon>
        <taxon>fabids</taxon>
        <taxon>Fabales</taxon>
        <taxon>Quillajaceae</taxon>
        <taxon>Quillaja</taxon>
    </lineage>
</organism>
<dbReference type="EMBL" id="JARAOO010000012">
    <property type="protein sequence ID" value="KAJ7947706.1"/>
    <property type="molecule type" value="Genomic_DNA"/>
</dbReference>
<name>A0AAD7KXN3_QUISA</name>
<dbReference type="PANTHER" id="PTHR33431:SF12">
    <property type="entry name" value="HIGH MOBILITY GROUP BOX PROTEIN, PUTATIVE (DUF1635)-RELATED"/>
    <property type="match status" value="1"/>
</dbReference>
<dbReference type="Pfam" id="PF07795">
    <property type="entry name" value="DUF1635"/>
    <property type="match status" value="1"/>
</dbReference>
<accession>A0AAD7KXN3</accession>
<keyword evidence="1" id="KW-0175">Coiled coil</keyword>
<comment type="caution">
    <text evidence="2">The sequence shown here is derived from an EMBL/GenBank/DDBJ whole genome shotgun (WGS) entry which is preliminary data.</text>
</comment>
<reference evidence="2" key="1">
    <citation type="journal article" date="2023" name="Science">
        <title>Elucidation of the pathway for biosynthesis of saponin adjuvants from the soapbark tree.</title>
        <authorList>
            <person name="Reed J."/>
            <person name="Orme A."/>
            <person name="El-Demerdash A."/>
            <person name="Owen C."/>
            <person name="Martin L.B.B."/>
            <person name="Misra R.C."/>
            <person name="Kikuchi S."/>
            <person name="Rejzek M."/>
            <person name="Martin A.C."/>
            <person name="Harkess A."/>
            <person name="Leebens-Mack J."/>
            <person name="Louveau T."/>
            <person name="Stephenson M.J."/>
            <person name="Osbourn A."/>
        </authorList>
    </citation>
    <scope>NUCLEOTIDE SEQUENCE</scope>
    <source>
        <strain evidence="2">S10</strain>
    </source>
</reference>
<dbReference type="AlphaFoldDB" id="A0AAD7KXN3"/>
<dbReference type="InterPro" id="IPR012862">
    <property type="entry name" value="DUF1635"/>
</dbReference>
<protein>
    <submittedName>
        <fullName evidence="2">TOX high mobility group box family member 4-A, putative isoform 4</fullName>
    </submittedName>
</protein>
<dbReference type="Proteomes" id="UP001163823">
    <property type="component" value="Chromosome 12"/>
</dbReference>